<comment type="caution">
    <text evidence="1">The sequence shown here is derived from an EMBL/GenBank/DDBJ whole genome shotgun (WGS) entry which is preliminary data.</text>
</comment>
<protein>
    <submittedName>
        <fullName evidence="1">Uncharacterized protein</fullName>
    </submittedName>
</protein>
<reference evidence="2" key="2">
    <citation type="journal article" date="2017" name="J. Anim. Genet.">
        <title>Multiple reference genome sequences of hot pepper reveal the massive evolution of plant disease resistance genes by retroduplication.</title>
        <authorList>
            <person name="Kim S."/>
            <person name="Park J."/>
            <person name="Yeom S.-I."/>
            <person name="Kim Y.-M."/>
            <person name="Seo E."/>
            <person name="Kim K.-T."/>
            <person name="Kim M.-S."/>
            <person name="Lee J.M."/>
            <person name="Cheong K."/>
            <person name="Shin H.-S."/>
            <person name="Kim S.-B."/>
            <person name="Han K."/>
            <person name="Lee J."/>
            <person name="Park M."/>
            <person name="Lee H.-A."/>
            <person name="Lee H.-Y."/>
            <person name="Lee Y."/>
            <person name="Oh S."/>
            <person name="Lee J.H."/>
            <person name="Choi E."/>
            <person name="Choi E."/>
            <person name="Lee S.E."/>
            <person name="Jeon J."/>
            <person name="Kim H."/>
            <person name="Choi G."/>
            <person name="Song H."/>
            <person name="Lee J."/>
            <person name="Lee S.-C."/>
            <person name="Kwon J.-K."/>
            <person name="Lee H.-Y."/>
            <person name="Koo N."/>
            <person name="Hong Y."/>
            <person name="Kim R.W."/>
            <person name="Kang W.-H."/>
            <person name="Huh J.H."/>
            <person name="Kang B.-C."/>
            <person name="Yang T.-J."/>
            <person name="Lee Y.-H."/>
            <person name="Bennetzen J.L."/>
            <person name="Choi D."/>
        </authorList>
    </citation>
    <scope>NUCLEOTIDE SEQUENCE [LARGE SCALE GENOMIC DNA]</scope>
    <source>
        <strain evidence="2">cv. PBC81</strain>
    </source>
</reference>
<dbReference type="Proteomes" id="UP000224567">
    <property type="component" value="Unassembled WGS sequence"/>
</dbReference>
<accession>A0A2G2X0I5</accession>
<dbReference type="AlphaFoldDB" id="A0A2G2X0I5"/>
<dbReference type="EMBL" id="MLFT02000004">
    <property type="protein sequence ID" value="PHT51008.1"/>
    <property type="molecule type" value="Genomic_DNA"/>
</dbReference>
<gene>
    <name evidence="1" type="ORF">CQW23_10755</name>
</gene>
<dbReference type="OrthoDB" id="1742505at2759"/>
<evidence type="ECO:0000313" key="2">
    <source>
        <dbReference type="Proteomes" id="UP000224567"/>
    </source>
</evidence>
<reference evidence="1 2" key="1">
    <citation type="journal article" date="2017" name="Genome Biol.">
        <title>New reference genome sequences of hot pepper reveal the massive evolution of plant disease-resistance genes by retroduplication.</title>
        <authorList>
            <person name="Kim S."/>
            <person name="Park J."/>
            <person name="Yeom S.I."/>
            <person name="Kim Y.M."/>
            <person name="Seo E."/>
            <person name="Kim K.T."/>
            <person name="Kim M.S."/>
            <person name="Lee J.M."/>
            <person name="Cheong K."/>
            <person name="Shin H.S."/>
            <person name="Kim S.B."/>
            <person name="Han K."/>
            <person name="Lee J."/>
            <person name="Park M."/>
            <person name="Lee H.A."/>
            <person name="Lee H.Y."/>
            <person name="Lee Y."/>
            <person name="Oh S."/>
            <person name="Lee J.H."/>
            <person name="Choi E."/>
            <person name="Choi E."/>
            <person name="Lee S.E."/>
            <person name="Jeon J."/>
            <person name="Kim H."/>
            <person name="Choi G."/>
            <person name="Song H."/>
            <person name="Lee J."/>
            <person name="Lee S.C."/>
            <person name="Kwon J.K."/>
            <person name="Lee H.Y."/>
            <person name="Koo N."/>
            <person name="Hong Y."/>
            <person name="Kim R.W."/>
            <person name="Kang W.H."/>
            <person name="Huh J.H."/>
            <person name="Kang B.C."/>
            <person name="Yang T.J."/>
            <person name="Lee Y.H."/>
            <person name="Bennetzen J.L."/>
            <person name="Choi D."/>
        </authorList>
    </citation>
    <scope>NUCLEOTIDE SEQUENCE [LARGE SCALE GENOMIC DNA]</scope>
    <source>
        <strain evidence="2">cv. PBC81</strain>
    </source>
</reference>
<proteinExistence type="predicted"/>
<keyword evidence="2" id="KW-1185">Reference proteome</keyword>
<name>A0A2G2X0I5_CAPBA</name>
<sequence length="252" mass="28008">MYIINLISRLINLAIPISEIESSGRGFDADAKVERNGMRSGEQNRCLGFRGRQVSLGTLFGPIPSSKIKTKGVESLKQGQLLGRNTVLQELESLELEKIRVKTEAKLQFLCREQWNLNQLQLPVPDEPNIHHIHDFLERSFFIDETVRDKILGLTNMYIDLKNNGATTKITEDGGGEGEGDAFLRIGGTRGTTYWITPVRHEAGDAESAPMPLAMPCLVPLPRHGGGFVARHEHRAKGRLSNSSEPPYLIPT</sequence>
<organism evidence="1 2">
    <name type="scientific">Capsicum baccatum</name>
    <name type="common">Peruvian pepper</name>
    <dbReference type="NCBI Taxonomy" id="33114"/>
    <lineage>
        <taxon>Eukaryota</taxon>
        <taxon>Viridiplantae</taxon>
        <taxon>Streptophyta</taxon>
        <taxon>Embryophyta</taxon>
        <taxon>Tracheophyta</taxon>
        <taxon>Spermatophyta</taxon>
        <taxon>Magnoliopsida</taxon>
        <taxon>eudicotyledons</taxon>
        <taxon>Gunneridae</taxon>
        <taxon>Pentapetalae</taxon>
        <taxon>asterids</taxon>
        <taxon>lamiids</taxon>
        <taxon>Solanales</taxon>
        <taxon>Solanaceae</taxon>
        <taxon>Solanoideae</taxon>
        <taxon>Capsiceae</taxon>
        <taxon>Capsicum</taxon>
    </lineage>
</organism>
<evidence type="ECO:0000313" key="1">
    <source>
        <dbReference type="EMBL" id="PHT51008.1"/>
    </source>
</evidence>